<sequence length="172" mass="18828">MTASFTTAEIRTAVEVLASRPLIRLITEIDDNGAIPPRRLAATLPDLSTHHLRIATETARNHVLVRTAPGAGLELTHRGQELADVYDAAARWSRRHTPPAEVCEFTHRVRHVLGLLALQISSESAQDPARPSAASWAGTEPETDPAHVRVLLLQWLAENPQLTCLSTYEPVA</sequence>
<accession>A0ABV5D8Z3</accession>
<organism evidence="1 2">
    <name type="scientific">Streptomyces parvulus</name>
    <dbReference type="NCBI Taxonomy" id="146923"/>
    <lineage>
        <taxon>Bacteria</taxon>
        <taxon>Bacillati</taxon>
        <taxon>Actinomycetota</taxon>
        <taxon>Actinomycetes</taxon>
        <taxon>Kitasatosporales</taxon>
        <taxon>Streptomycetaceae</taxon>
        <taxon>Streptomyces</taxon>
    </lineage>
</organism>
<dbReference type="EMBL" id="JAYMRR010000004">
    <property type="protein sequence ID" value="MFB8749189.1"/>
    <property type="molecule type" value="Genomic_DNA"/>
</dbReference>
<gene>
    <name evidence="1" type="ORF">VSS30_10295</name>
</gene>
<dbReference type="RefSeq" id="WP_376718671.1">
    <property type="nucleotide sequence ID" value="NZ_JAYMRR010000004.1"/>
</dbReference>
<keyword evidence="2" id="KW-1185">Reference proteome</keyword>
<evidence type="ECO:0000313" key="1">
    <source>
        <dbReference type="EMBL" id="MFB8749189.1"/>
    </source>
</evidence>
<protein>
    <submittedName>
        <fullName evidence="1">Regulator</fullName>
    </submittedName>
</protein>
<reference evidence="1 2" key="1">
    <citation type="submission" date="2024-01" db="EMBL/GenBank/DDBJ databases">
        <title>Genome mining of biosynthetic gene clusters to explore secondary metabolites of Streptomyces sp.</title>
        <authorList>
            <person name="Baig A."/>
            <person name="Ajitkumar Shintre N."/>
            <person name="Kumar H."/>
            <person name="Anbarasu A."/>
            <person name="Ramaiah S."/>
        </authorList>
    </citation>
    <scope>NUCLEOTIDE SEQUENCE [LARGE SCALE GENOMIC DNA]</scope>
    <source>
        <strain evidence="1 2">A03</strain>
    </source>
</reference>
<dbReference type="Proteomes" id="UP001585018">
    <property type="component" value="Unassembled WGS sequence"/>
</dbReference>
<name>A0ABV5D8Z3_9ACTN</name>
<evidence type="ECO:0000313" key="2">
    <source>
        <dbReference type="Proteomes" id="UP001585018"/>
    </source>
</evidence>
<comment type="caution">
    <text evidence="1">The sequence shown here is derived from an EMBL/GenBank/DDBJ whole genome shotgun (WGS) entry which is preliminary data.</text>
</comment>
<dbReference type="InterPro" id="IPR036388">
    <property type="entry name" value="WH-like_DNA-bd_sf"/>
</dbReference>
<dbReference type="Gene3D" id="1.10.10.10">
    <property type="entry name" value="Winged helix-like DNA-binding domain superfamily/Winged helix DNA-binding domain"/>
    <property type="match status" value="1"/>
</dbReference>
<proteinExistence type="predicted"/>